<dbReference type="Proteomes" id="UP000186806">
    <property type="component" value="Unassembled WGS sequence"/>
</dbReference>
<accession>A0A1Q8TDR4</accession>
<dbReference type="STRING" id="223900.GCA_000821045_00931"/>
<evidence type="ECO:0000256" key="3">
    <source>
        <dbReference type="ARBA" id="ARBA00022989"/>
    </source>
</evidence>
<reference evidence="6 7" key="1">
    <citation type="submission" date="2016-12" db="EMBL/GenBank/DDBJ databases">
        <title>Draft genome sequences of strains Salinicola socius SMB35, Salinicola sp. MH3R3-1 and Chromohalobacter sp. SMB17 from the Verkhnekamsk potash mining region of Russia.</title>
        <authorList>
            <person name="Mavrodi D.V."/>
            <person name="Olsson B.E."/>
            <person name="Korsakova E.S."/>
            <person name="Pyankova A."/>
            <person name="Mavrodi O.V."/>
            <person name="Plotnikova E.G."/>
        </authorList>
    </citation>
    <scope>NUCLEOTIDE SEQUENCE [LARGE SCALE GENOMIC DNA]</scope>
    <source>
        <strain evidence="6 7">SMB17</strain>
    </source>
</reference>
<evidence type="ECO:0000256" key="1">
    <source>
        <dbReference type="ARBA" id="ARBA00004141"/>
    </source>
</evidence>
<feature type="transmembrane region" description="Helical" evidence="5">
    <location>
        <begin position="159"/>
        <end position="179"/>
    </location>
</feature>
<name>A0A1Q8TDR4_9GAMM</name>
<comment type="caution">
    <text evidence="6">The sequence shown here is derived from an EMBL/GenBank/DDBJ whole genome shotgun (WGS) entry which is preliminary data.</text>
</comment>
<dbReference type="RefSeq" id="WP_075368855.1">
    <property type="nucleotide sequence ID" value="NZ_MSDQ01000018.1"/>
</dbReference>
<feature type="transmembrane region" description="Helical" evidence="5">
    <location>
        <begin position="20"/>
        <end position="37"/>
    </location>
</feature>
<evidence type="ECO:0000256" key="4">
    <source>
        <dbReference type="ARBA" id="ARBA00023136"/>
    </source>
</evidence>
<evidence type="ECO:0000313" key="7">
    <source>
        <dbReference type="Proteomes" id="UP000186806"/>
    </source>
</evidence>
<dbReference type="InterPro" id="IPR007300">
    <property type="entry name" value="CidB/LrgB"/>
</dbReference>
<comment type="subcellular location">
    <subcellularLocation>
        <location evidence="1">Membrane</location>
        <topology evidence="1">Multi-pass membrane protein</topology>
    </subcellularLocation>
</comment>
<dbReference type="AlphaFoldDB" id="A0A1Q8TDR4"/>
<keyword evidence="2 5" id="KW-0812">Transmembrane</keyword>
<protein>
    <recommendedName>
        <fullName evidence="8">LrgB family protein</fullName>
    </recommendedName>
</protein>
<keyword evidence="7" id="KW-1185">Reference proteome</keyword>
<proteinExistence type="predicted"/>
<dbReference type="GO" id="GO:0016020">
    <property type="term" value="C:membrane"/>
    <property type="evidence" value="ECO:0007669"/>
    <property type="project" value="UniProtKB-SubCell"/>
</dbReference>
<feature type="transmembrane region" description="Helical" evidence="5">
    <location>
        <begin position="49"/>
        <end position="67"/>
    </location>
</feature>
<dbReference type="PANTHER" id="PTHR30249">
    <property type="entry name" value="PUTATIVE SEROTONIN TRANSPORTER"/>
    <property type="match status" value="1"/>
</dbReference>
<evidence type="ECO:0000256" key="5">
    <source>
        <dbReference type="SAM" id="Phobius"/>
    </source>
</evidence>
<evidence type="ECO:0000256" key="2">
    <source>
        <dbReference type="ARBA" id="ARBA00022692"/>
    </source>
</evidence>
<organism evidence="6 7">
    <name type="scientific">Chromohalobacter japonicus</name>
    <dbReference type="NCBI Taxonomy" id="223900"/>
    <lineage>
        <taxon>Bacteria</taxon>
        <taxon>Pseudomonadati</taxon>
        <taxon>Pseudomonadota</taxon>
        <taxon>Gammaproteobacteria</taxon>
        <taxon>Oceanospirillales</taxon>
        <taxon>Halomonadaceae</taxon>
        <taxon>Chromohalobacter</taxon>
    </lineage>
</organism>
<dbReference type="Pfam" id="PF04172">
    <property type="entry name" value="LrgB"/>
    <property type="match status" value="1"/>
</dbReference>
<dbReference type="EMBL" id="MSDQ01000018">
    <property type="protein sequence ID" value="OLO11823.1"/>
    <property type="molecule type" value="Genomic_DNA"/>
</dbReference>
<keyword evidence="4 5" id="KW-0472">Membrane</keyword>
<feature type="transmembrane region" description="Helical" evidence="5">
    <location>
        <begin position="215"/>
        <end position="236"/>
    </location>
</feature>
<evidence type="ECO:0008006" key="8">
    <source>
        <dbReference type="Google" id="ProtNLM"/>
    </source>
</evidence>
<feature type="transmembrane region" description="Helical" evidence="5">
    <location>
        <begin position="105"/>
        <end position="128"/>
    </location>
</feature>
<gene>
    <name evidence="6" type="ORF">BTW10_07450</name>
</gene>
<keyword evidence="3 5" id="KW-1133">Transmembrane helix</keyword>
<sequence>MSELLLRLESLAHTLPQRPETAIVLTLAAYFAGLKLFSWLRSPAWCPPILLAACLLAGLLALLPLGYTEYRRGVGWLTWLLGPATVALGVPLYQQVHHIRTLWKPIVLTLPPAAMLAAGYAVGIAWLLDATPTVLASLAPKSVTAPIAMGIVEELQGSVPLLMGALLITGVMATLSITLLARWGNIHDPRVIGFALGVNGHAIGTVRAFDIGPTAGAFASLGMSLTGVFTALWLPLMWHFVG</sequence>
<dbReference type="PANTHER" id="PTHR30249:SF0">
    <property type="entry name" value="PLASTIDAL GLYCOLATE_GLYCERATE TRANSLOCATOR 1, CHLOROPLASTIC"/>
    <property type="match status" value="1"/>
</dbReference>
<evidence type="ECO:0000313" key="6">
    <source>
        <dbReference type="EMBL" id="OLO11823.1"/>
    </source>
</evidence>
<feature type="transmembrane region" description="Helical" evidence="5">
    <location>
        <begin position="73"/>
        <end position="93"/>
    </location>
</feature>